<dbReference type="RefSeq" id="WP_131898034.1">
    <property type="nucleotide sequence ID" value="NZ_SMKU01000164.1"/>
</dbReference>
<organism evidence="1 2">
    <name type="scientific">Actinomadura rubrisoli</name>
    <dbReference type="NCBI Taxonomy" id="2530368"/>
    <lineage>
        <taxon>Bacteria</taxon>
        <taxon>Bacillati</taxon>
        <taxon>Actinomycetota</taxon>
        <taxon>Actinomycetes</taxon>
        <taxon>Streptosporangiales</taxon>
        <taxon>Thermomonosporaceae</taxon>
        <taxon>Actinomadura</taxon>
    </lineage>
</organism>
<dbReference type="EMBL" id="SMKU01000164">
    <property type="protein sequence ID" value="TDD79853.1"/>
    <property type="molecule type" value="Genomic_DNA"/>
</dbReference>
<reference evidence="1 2" key="1">
    <citation type="submission" date="2019-03" db="EMBL/GenBank/DDBJ databases">
        <title>Draft genome sequences of novel Actinobacteria.</title>
        <authorList>
            <person name="Sahin N."/>
            <person name="Ay H."/>
            <person name="Saygin H."/>
        </authorList>
    </citation>
    <scope>NUCLEOTIDE SEQUENCE [LARGE SCALE GENOMIC DNA]</scope>
    <source>
        <strain evidence="1 2">H3C3</strain>
    </source>
</reference>
<keyword evidence="2" id="KW-1185">Reference proteome</keyword>
<sequence>MAVGFGPVGVGSLGFTGPTVEEFARLVDSMPLREALKQDPGADLVVLVSDRIHEFALRPGYPGADPADFRPVRAEVKDFAADAWLWTPSHPRFP</sequence>
<comment type="caution">
    <text evidence="1">The sequence shown here is derived from an EMBL/GenBank/DDBJ whole genome shotgun (WGS) entry which is preliminary data.</text>
</comment>
<evidence type="ECO:0000313" key="2">
    <source>
        <dbReference type="Proteomes" id="UP000294513"/>
    </source>
</evidence>
<dbReference type="AlphaFoldDB" id="A0A4R5B4F2"/>
<name>A0A4R5B4F2_9ACTN</name>
<proteinExistence type="predicted"/>
<protein>
    <submittedName>
        <fullName evidence="1">Uncharacterized protein</fullName>
    </submittedName>
</protein>
<evidence type="ECO:0000313" key="1">
    <source>
        <dbReference type="EMBL" id="TDD79853.1"/>
    </source>
</evidence>
<gene>
    <name evidence="1" type="ORF">E1298_26905</name>
</gene>
<accession>A0A4R5B4F2</accession>
<dbReference type="OrthoDB" id="4553959at2"/>
<dbReference type="Proteomes" id="UP000294513">
    <property type="component" value="Unassembled WGS sequence"/>
</dbReference>